<dbReference type="SMART" id="SM00091">
    <property type="entry name" value="PAS"/>
    <property type="match status" value="1"/>
</dbReference>
<dbReference type="InterPro" id="IPR000014">
    <property type="entry name" value="PAS"/>
</dbReference>
<dbReference type="SMART" id="SM00267">
    <property type="entry name" value="GGDEF"/>
    <property type="match status" value="1"/>
</dbReference>
<dbReference type="CDD" id="cd00130">
    <property type="entry name" value="PAS"/>
    <property type="match status" value="1"/>
</dbReference>
<dbReference type="GO" id="GO:0003824">
    <property type="term" value="F:catalytic activity"/>
    <property type="evidence" value="ECO:0007669"/>
    <property type="project" value="UniProtKB-ARBA"/>
</dbReference>
<evidence type="ECO:0000259" key="3">
    <source>
        <dbReference type="PROSITE" id="PS50883"/>
    </source>
</evidence>
<dbReference type="InterPro" id="IPR035919">
    <property type="entry name" value="EAL_sf"/>
</dbReference>
<dbReference type="CDD" id="cd01948">
    <property type="entry name" value="EAL"/>
    <property type="match status" value="1"/>
</dbReference>
<proteinExistence type="predicted"/>
<dbReference type="PANTHER" id="PTHR44757">
    <property type="entry name" value="DIGUANYLATE CYCLASE DGCP"/>
    <property type="match status" value="1"/>
</dbReference>
<dbReference type="NCBIfam" id="TIGR00254">
    <property type="entry name" value="GGDEF"/>
    <property type="match status" value="1"/>
</dbReference>
<dbReference type="PROSITE" id="PS50113">
    <property type="entry name" value="PAC"/>
    <property type="match status" value="1"/>
</dbReference>
<dbReference type="EMBL" id="WKJK01000013">
    <property type="protein sequence ID" value="MRW92840.1"/>
    <property type="molecule type" value="Genomic_DNA"/>
</dbReference>
<evidence type="ECO:0000259" key="2">
    <source>
        <dbReference type="PROSITE" id="PS50113"/>
    </source>
</evidence>
<dbReference type="SMART" id="SM00052">
    <property type="entry name" value="EAL"/>
    <property type="match status" value="1"/>
</dbReference>
<dbReference type="SUPFAM" id="SSF55073">
    <property type="entry name" value="Nucleotide cyclase"/>
    <property type="match status" value="1"/>
</dbReference>
<dbReference type="CDD" id="cd01949">
    <property type="entry name" value="GGDEF"/>
    <property type="match status" value="1"/>
</dbReference>
<dbReference type="Pfam" id="PF13426">
    <property type="entry name" value="PAS_9"/>
    <property type="match status" value="1"/>
</dbReference>
<dbReference type="AlphaFoldDB" id="A0A6I2L4Y8"/>
<name>A0A6I2L4Y8_9BURK</name>
<dbReference type="Proteomes" id="UP000433309">
    <property type="component" value="Unassembled WGS sequence"/>
</dbReference>
<organism evidence="5 6">
    <name type="scientific">Duganella guangzhouensis</name>
    <dbReference type="NCBI Taxonomy" id="2666084"/>
    <lineage>
        <taxon>Bacteria</taxon>
        <taxon>Pseudomonadati</taxon>
        <taxon>Pseudomonadota</taxon>
        <taxon>Betaproteobacteria</taxon>
        <taxon>Burkholderiales</taxon>
        <taxon>Oxalobacteraceae</taxon>
        <taxon>Telluria group</taxon>
        <taxon>Duganella</taxon>
    </lineage>
</organism>
<dbReference type="Pfam" id="PF00990">
    <property type="entry name" value="GGDEF"/>
    <property type="match status" value="1"/>
</dbReference>
<evidence type="ECO:0000313" key="5">
    <source>
        <dbReference type="EMBL" id="MRW92840.1"/>
    </source>
</evidence>
<feature type="domain" description="PAS" evidence="1">
    <location>
        <begin position="31"/>
        <end position="88"/>
    </location>
</feature>
<feature type="domain" description="EAL" evidence="3">
    <location>
        <begin position="316"/>
        <end position="568"/>
    </location>
</feature>
<dbReference type="InterPro" id="IPR052155">
    <property type="entry name" value="Biofilm_reg_signaling"/>
</dbReference>
<protein>
    <submittedName>
        <fullName evidence="5">EAL domain-containing protein</fullName>
    </submittedName>
</protein>
<accession>A0A6I2L4Y8</accession>
<dbReference type="SUPFAM" id="SSF55785">
    <property type="entry name" value="PYP-like sensor domain (PAS domain)"/>
    <property type="match status" value="1"/>
</dbReference>
<evidence type="ECO:0000313" key="6">
    <source>
        <dbReference type="Proteomes" id="UP000433309"/>
    </source>
</evidence>
<evidence type="ECO:0000259" key="4">
    <source>
        <dbReference type="PROSITE" id="PS50887"/>
    </source>
</evidence>
<dbReference type="Gene3D" id="3.30.70.270">
    <property type="match status" value="1"/>
</dbReference>
<feature type="domain" description="GGDEF" evidence="4">
    <location>
        <begin position="174"/>
        <end position="307"/>
    </location>
</feature>
<dbReference type="Gene3D" id="3.20.20.450">
    <property type="entry name" value="EAL domain"/>
    <property type="match status" value="1"/>
</dbReference>
<dbReference type="InterPro" id="IPR000160">
    <property type="entry name" value="GGDEF_dom"/>
</dbReference>
<dbReference type="Pfam" id="PF00563">
    <property type="entry name" value="EAL"/>
    <property type="match status" value="1"/>
</dbReference>
<reference evidence="5 6" key="1">
    <citation type="submission" date="2019-11" db="EMBL/GenBank/DDBJ databases">
        <title>Novel species isolated from a subtropical stream in China.</title>
        <authorList>
            <person name="Lu H."/>
        </authorList>
    </citation>
    <scope>NUCLEOTIDE SEQUENCE [LARGE SCALE GENOMIC DNA]</scope>
    <source>
        <strain evidence="5 6">FT80W</strain>
    </source>
</reference>
<dbReference type="InterPro" id="IPR029787">
    <property type="entry name" value="Nucleotide_cyclase"/>
</dbReference>
<dbReference type="Gene3D" id="3.30.450.20">
    <property type="entry name" value="PAS domain"/>
    <property type="match status" value="1"/>
</dbReference>
<dbReference type="NCBIfam" id="TIGR00229">
    <property type="entry name" value="sensory_box"/>
    <property type="match status" value="1"/>
</dbReference>
<feature type="domain" description="PAC" evidence="2">
    <location>
        <begin position="89"/>
        <end position="142"/>
    </location>
</feature>
<dbReference type="PROSITE" id="PS50112">
    <property type="entry name" value="PAS"/>
    <property type="match status" value="1"/>
</dbReference>
<dbReference type="InterPro" id="IPR000700">
    <property type="entry name" value="PAS-assoc_C"/>
</dbReference>
<evidence type="ECO:0000259" key="1">
    <source>
        <dbReference type="PROSITE" id="PS50112"/>
    </source>
</evidence>
<dbReference type="InterPro" id="IPR035965">
    <property type="entry name" value="PAS-like_dom_sf"/>
</dbReference>
<dbReference type="InterPro" id="IPR001633">
    <property type="entry name" value="EAL_dom"/>
</dbReference>
<dbReference type="PROSITE" id="PS50883">
    <property type="entry name" value="EAL"/>
    <property type="match status" value="1"/>
</dbReference>
<keyword evidence="6" id="KW-1185">Reference proteome</keyword>
<dbReference type="PANTHER" id="PTHR44757:SF2">
    <property type="entry name" value="BIOFILM ARCHITECTURE MAINTENANCE PROTEIN MBAA"/>
    <property type="match status" value="1"/>
</dbReference>
<dbReference type="RefSeq" id="WP_154380640.1">
    <property type="nucleotide sequence ID" value="NZ_WKJK01000013.1"/>
</dbReference>
<gene>
    <name evidence="5" type="ORF">GJ699_22840</name>
</gene>
<dbReference type="InterPro" id="IPR043128">
    <property type="entry name" value="Rev_trsase/Diguanyl_cyclase"/>
</dbReference>
<dbReference type="PROSITE" id="PS50887">
    <property type="entry name" value="GGDEF"/>
    <property type="match status" value="1"/>
</dbReference>
<dbReference type="SUPFAM" id="SSF141868">
    <property type="entry name" value="EAL domain-like"/>
    <property type="match status" value="1"/>
</dbReference>
<dbReference type="FunFam" id="3.30.70.270:FF:000001">
    <property type="entry name" value="Diguanylate cyclase domain protein"/>
    <property type="match status" value="1"/>
</dbReference>
<comment type="caution">
    <text evidence="5">The sequence shown here is derived from an EMBL/GenBank/DDBJ whole genome shotgun (WGS) entry which is preliminary data.</text>
</comment>
<sequence length="570" mass="63291">MTPPLTHLIAPGLAPEVLLQQIYLNVRDFAIFTTDPEGKVSSWNIGAELIFGYAPGEIIGQNMKCLFTVSDQAEGQHLQEMQQALERQRASDYRWHMRKDNSMFWADGVLTPIPGEDSQSMGYLKILRDVTERKLAQDEIHRLATIDVLTGLANRAAFDTRRGELMALAERTGQLLLLLMIDLDQFKEVNDLLGHHAGDQLLKLVTQRIRAVSRESDYVARLGGDEFGLMQLHAPSPTSGGVLADKLLQELERPFMIGDHEVKISASIGIAVCPMDASDPDLLLKKADLALYHAKNAGRNRYHYYTEALDEVAHRKNADHNELRRLMRNGRCELAYQPILDAAGHTIAMEALLRLPGYLGRQPVEYAIGLAGEIGMLPALGVWVVQRACEQQRRWRDLGINGLRICVNTCAKELRDDGYVGKLEETLALHGLQAADIEIELTERDAIELERSGSQVIQRLRDAGFMLSLDDFGTGYSSLSYLRALPVNTIKLDKSFLHGVPDNADANAVVRMVIELAQALRLNVIAEGVERTEQAVFLGRAGCGAFQGFLYTPALTANDATVWLQTHAAH</sequence>